<comment type="similarity">
    <text evidence="1">Belongs to the iron-sulfur cluster assembly SufBD family.</text>
</comment>
<evidence type="ECO:0000256" key="1">
    <source>
        <dbReference type="ARBA" id="ARBA00043967"/>
    </source>
</evidence>
<dbReference type="OrthoDB" id="9768262at2"/>
<dbReference type="PANTHER" id="PTHR43575:SF1">
    <property type="entry name" value="PROTEIN ABCI7, CHLOROPLASTIC"/>
    <property type="match status" value="1"/>
</dbReference>
<dbReference type="SUPFAM" id="SSF101960">
    <property type="entry name" value="Stabilizer of iron transporter SufD"/>
    <property type="match status" value="1"/>
</dbReference>
<evidence type="ECO:0000259" key="3">
    <source>
        <dbReference type="Pfam" id="PF19295"/>
    </source>
</evidence>
<reference evidence="4 5" key="1">
    <citation type="submission" date="2017-08" db="EMBL/GenBank/DDBJ databases">
        <title>Aliifodinibius alkalisoli sp. nov., isolated from saline alkaline soil.</title>
        <authorList>
            <person name="Liu D."/>
            <person name="Zhang G."/>
        </authorList>
    </citation>
    <scope>NUCLEOTIDE SEQUENCE [LARGE SCALE GENOMIC DNA]</scope>
    <source>
        <strain evidence="4 5">WN023</strain>
    </source>
</reference>
<comment type="caution">
    <text evidence="4">The sequence shown here is derived from an EMBL/GenBank/DDBJ whole genome shotgun (WGS) entry which is preliminary data.</text>
</comment>
<dbReference type="PANTHER" id="PTHR43575">
    <property type="entry name" value="PROTEIN ABCI7, CHLOROPLASTIC"/>
    <property type="match status" value="1"/>
</dbReference>
<dbReference type="AlphaFoldDB" id="A0A2A2G9X4"/>
<sequence length="454" mass="51792">MVNSNNQMGKVKQQKERTFLQDLLNFQGSLNGKSKFLDEVRLKGAEEVRNIPFPTKKLEDWKFISLRDLYKDSYELASDLDVDVPDISEHYLPESKGARLTFINGSFSAEHSSTEDIPEEVLIGNIAKLAEEDNDLLKEHLNKYVENNFEEDVFSSFNKAFLKDGVFVYVPEGLTVDVPLHLLFVQTDADTNYFTTSRSVVVADKESEVTVVEDHIGLGDNKYFNLPVVEVNAEEESYVKHTKIQRDSREAIHIARTAAFVHHHANYESYTITRGAKLSRNEPRISQRDEEVEFTVDGLVLIDGDQVSDTHSVMDHRFSHCESHQLHKCVITGKAHSVFNGKIFVRKDAQKIDSFQENRNLLLSRKGLVNTKPQLEIFADDVVCTHGATVGQLEQDELFYLMSRGLNEQQAREMLIYAFALETIENITVDSVQDLLVDEVHRFTENQLDSELTV</sequence>
<feature type="domain" description="SUF system FeS cluster assembly SufBD core" evidence="2">
    <location>
        <begin position="192"/>
        <end position="419"/>
    </location>
</feature>
<dbReference type="Pfam" id="PF01458">
    <property type="entry name" value="SUFBD_core"/>
    <property type="match status" value="1"/>
</dbReference>
<evidence type="ECO:0000313" key="5">
    <source>
        <dbReference type="Proteomes" id="UP000218831"/>
    </source>
</evidence>
<dbReference type="InterPro" id="IPR000825">
    <property type="entry name" value="SUF_FeS_clus_asmbl_SufBD_core"/>
</dbReference>
<dbReference type="EMBL" id="NSKE01000006">
    <property type="protein sequence ID" value="PAU93804.1"/>
    <property type="molecule type" value="Genomic_DNA"/>
</dbReference>
<protein>
    <submittedName>
        <fullName evidence="4">Fe-S cluster assembly protein SufD</fullName>
    </submittedName>
</protein>
<evidence type="ECO:0000259" key="2">
    <source>
        <dbReference type="Pfam" id="PF01458"/>
    </source>
</evidence>
<gene>
    <name evidence="4" type="primary">sufD</name>
    <name evidence="4" type="ORF">CK503_09010</name>
</gene>
<evidence type="ECO:0000313" key="4">
    <source>
        <dbReference type="EMBL" id="PAU93804.1"/>
    </source>
</evidence>
<name>A0A2A2G9X4_9BACT</name>
<dbReference type="InterPro" id="IPR055346">
    <property type="entry name" value="Fe-S_cluster_assembly_SufBD"/>
</dbReference>
<dbReference type="Pfam" id="PF19295">
    <property type="entry name" value="SufBD_N"/>
    <property type="match status" value="1"/>
</dbReference>
<keyword evidence="5" id="KW-1185">Reference proteome</keyword>
<accession>A0A2A2G9X4</accession>
<proteinExistence type="inferred from homology"/>
<dbReference type="NCBIfam" id="TIGR01981">
    <property type="entry name" value="sufD"/>
    <property type="match status" value="1"/>
</dbReference>
<dbReference type="Proteomes" id="UP000218831">
    <property type="component" value="Unassembled WGS sequence"/>
</dbReference>
<dbReference type="InterPro" id="IPR011542">
    <property type="entry name" value="SUF_FeS_clus_asmbl_SufD"/>
</dbReference>
<dbReference type="GO" id="GO:0016226">
    <property type="term" value="P:iron-sulfur cluster assembly"/>
    <property type="evidence" value="ECO:0007669"/>
    <property type="project" value="InterPro"/>
</dbReference>
<dbReference type="InterPro" id="IPR037284">
    <property type="entry name" value="SUF_FeS_clus_asmbl_SufBD_sf"/>
</dbReference>
<organism evidence="4 5">
    <name type="scientific">Fodinibius salipaludis</name>
    <dbReference type="NCBI Taxonomy" id="2032627"/>
    <lineage>
        <taxon>Bacteria</taxon>
        <taxon>Pseudomonadati</taxon>
        <taxon>Balneolota</taxon>
        <taxon>Balneolia</taxon>
        <taxon>Balneolales</taxon>
        <taxon>Balneolaceae</taxon>
        <taxon>Fodinibius</taxon>
    </lineage>
</organism>
<dbReference type="InterPro" id="IPR045595">
    <property type="entry name" value="SufBD_N"/>
</dbReference>
<feature type="domain" description="SUF system FeS cluster assembly SufBD N-terminal" evidence="3">
    <location>
        <begin position="32"/>
        <end position="181"/>
    </location>
</feature>